<name>A0A9X1L3M9_9FLAO</name>
<evidence type="ECO:0000256" key="1">
    <source>
        <dbReference type="SAM" id="SignalP"/>
    </source>
</evidence>
<feature type="chain" id="PRO_5040918240" description="Secreted protein (Por secretion system target)" evidence="1">
    <location>
        <begin position="26"/>
        <end position="196"/>
    </location>
</feature>
<evidence type="ECO:0000313" key="2">
    <source>
        <dbReference type="EMBL" id="MCB4798417.1"/>
    </source>
</evidence>
<dbReference type="AlphaFoldDB" id="A0A9X1L3M9"/>
<keyword evidence="1" id="KW-0732">Signal</keyword>
<proteinExistence type="predicted"/>
<accession>A0A9X1L3M9</accession>
<sequence>MKNVIKNARKGFLMVTMFATLLSFANESTLITFTKDAKKTILNLQSVKEGNELSIIDANGVVLYKEVISENGNYKKAFDFSTLPDGEYTFELEKDLEIDVIPFTVTNKEVVFNNNDKSVTYKPYARLENGIVYVSKLSLTEAPLEVKIYDSNSDLVYTDNIDHKKNIQKAYKLEGLGSQHYKLVFKSEGKIFTQNI</sequence>
<evidence type="ECO:0008006" key="4">
    <source>
        <dbReference type="Google" id="ProtNLM"/>
    </source>
</evidence>
<dbReference type="RefSeq" id="WP_226542282.1">
    <property type="nucleotide sequence ID" value="NZ_JAJAPW010000002.1"/>
</dbReference>
<organism evidence="2 3">
    <name type="scientific">Neotamlana laminarinivorans</name>
    <dbReference type="NCBI Taxonomy" id="2883124"/>
    <lineage>
        <taxon>Bacteria</taxon>
        <taxon>Pseudomonadati</taxon>
        <taxon>Bacteroidota</taxon>
        <taxon>Flavobacteriia</taxon>
        <taxon>Flavobacteriales</taxon>
        <taxon>Flavobacteriaceae</taxon>
        <taxon>Neotamlana</taxon>
    </lineage>
</organism>
<protein>
    <recommendedName>
        <fullName evidence="4">Secreted protein (Por secretion system target)</fullName>
    </recommendedName>
</protein>
<evidence type="ECO:0000313" key="3">
    <source>
        <dbReference type="Proteomes" id="UP001139199"/>
    </source>
</evidence>
<reference evidence="2" key="1">
    <citation type="submission" date="2021-10" db="EMBL/GenBank/DDBJ databases">
        <title>Tamlana sargassums sp. nov., and Tamlana laminarinivorans sp. nov., two new bacteria isolated from the brown alga.</title>
        <authorList>
            <person name="Li J."/>
        </authorList>
    </citation>
    <scope>NUCLEOTIDE SEQUENCE</scope>
    <source>
        <strain evidence="2">PT2-4</strain>
    </source>
</reference>
<dbReference type="Proteomes" id="UP001139199">
    <property type="component" value="Unassembled WGS sequence"/>
</dbReference>
<comment type="caution">
    <text evidence="2">The sequence shown here is derived from an EMBL/GenBank/DDBJ whole genome shotgun (WGS) entry which is preliminary data.</text>
</comment>
<dbReference type="EMBL" id="JAJAPW010000002">
    <property type="protein sequence ID" value="MCB4798417.1"/>
    <property type="molecule type" value="Genomic_DNA"/>
</dbReference>
<gene>
    <name evidence="2" type="ORF">LG649_06155</name>
</gene>
<keyword evidence="3" id="KW-1185">Reference proteome</keyword>
<feature type="signal peptide" evidence="1">
    <location>
        <begin position="1"/>
        <end position="25"/>
    </location>
</feature>